<evidence type="ECO:0000256" key="1">
    <source>
        <dbReference type="SAM" id="Phobius"/>
    </source>
</evidence>
<accession>A0A5N5WX07</accession>
<reference evidence="2 3" key="1">
    <citation type="submission" date="2019-04" db="EMBL/GenBank/DDBJ databases">
        <title>Friends and foes A comparative genomics study of 23 Aspergillus species from section Flavi.</title>
        <authorList>
            <consortium name="DOE Joint Genome Institute"/>
            <person name="Kjaerbolling I."/>
            <person name="Vesth T."/>
            <person name="Frisvad J.C."/>
            <person name="Nybo J.L."/>
            <person name="Theobald S."/>
            <person name="Kildgaard S."/>
            <person name="Isbrandt T."/>
            <person name="Kuo A."/>
            <person name="Sato A."/>
            <person name="Lyhne E.K."/>
            <person name="Kogle M.E."/>
            <person name="Wiebenga A."/>
            <person name="Kun R.S."/>
            <person name="Lubbers R.J."/>
            <person name="Makela M.R."/>
            <person name="Barry K."/>
            <person name="Chovatia M."/>
            <person name="Clum A."/>
            <person name="Daum C."/>
            <person name="Haridas S."/>
            <person name="He G."/>
            <person name="LaButti K."/>
            <person name="Lipzen A."/>
            <person name="Mondo S."/>
            <person name="Riley R."/>
            <person name="Salamov A."/>
            <person name="Simmons B.A."/>
            <person name="Magnuson J.K."/>
            <person name="Henrissat B."/>
            <person name="Mortensen U.H."/>
            <person name="Larsen T.O."/>
            <person name="Devries R.P."/>
            <person name="Grigoriev I.V."/>
            <person name="Machida M."/>
            <person name="Baker S.E."/>
            <person name="Andersen M.R."/>
        </authorList>
    </citation>
    <scope>NUCLEOTIDE SEQUENCE [LARGE SCALE GENOMIC DNA]</scope>
    <source>
        <strain evidence="2 3">CBS 151.66</strain>
    </source>
</reference>
<gene>
    <name evidence="2" type="ORF">BDV29DRAFT_146951</name>
</gene>
<dbReference type="AlphaFoldDB" id="A0A5N5WX07"/>
<dbReference type="EMBL" id="ML732238">
    <property type="protein sequence ID" value="KAB8072859.1"/>
    <property type="molecule type" value="Genomic_DNA"/>
</dbReference>
<feature type="transmembrane region" description="Helical" evidence="1">
    <location>
        <begin position="6"/>
        <end position="28"/>
    </location>
</feature>
<name>A0A5N5WX07_9EURO</name>
<protein>
    <submittedName>
        <fullName evidence="2">Uncharacterized protein</fullName>
    </submittedName>
</protein>
<keyword evidence="1" id="KW-0812">Transmembrane</keyword>
<keyword evidence="1" id="KW-1133">Transmembrane helix</keyword>
<sequence length="54" mass="6621">MDWVFLFILYLRRYIFAVYIKGIFLSLWKGRAKRLGQQEIVYTDTRKKDNLFVS</sequence>
<proteinExistence type="predicted"/>
<evidence type="ECO:0000313" key="2">
    <source>
        <dbReference type="EMBL" id="KAB8072859.1"/>
    </source>
</evidence>
<organism evidence="2 3">
    <name type="scientific">Aspergillus leporis</name>
    <dbReference type="NCBI Taxonomy" id="41062"/>
    <lineage>
        <taxon>Eukaryota</taxon>
        <taxon>Fungi</taxon>
        <taxon>Dikarya</taxon>
        <taxon>Ascomycota</taxon>
        <taxon>Pezizomycotina</taxon>
        <taxon>Eurotiomycetes</taxon>
        <taxon>Eurotiomycetidae</taxon>
        <taxon>Eurotiales</taxon>
        <taxon>Aspergillaceae</taxon>
        <taxon>Aspergillus</taxon>
        <taxon>Aspergillus subgen. Circumdati</taxon>
    </lineage>
</organism>
<evidence type="ECO:0000313" key="3">
    <source>
        <dbReference type="Proteomes" id="UP000326565"/>
    </source>
</evidence>
<keyword evidence="3" id="KW-1185">Reference proteome</keyword>
<keyword evidence="1" id="KW-0472">Membrane</keyword>
<dbReference type="Proteomes" id="UP000326565">
    <property type="component" value="Unassembled WGS sequence"/>
</dbReference>